<sequence>MPAPDLPGRPDRLVRDFTATAPEMKWVGDITYIPTWQGFAY</sequence>
<organism evidence="1 2">
    <name type="scientific">Propionibacterium ruminifibrarum</name>
    <dbReference type="NCBI Taxonomy" id="1962131"/>
    <lineage>
        <taxon>Bacteria</taxon>
        <taxon>Bacillati</taxon>
        <taxon>Actinomycetota</taxon>
        <taxon>Actinomycetes</taxon>
        <taxon>Propionibacteriales</taxon>
        <taxon>Propionibacteriaceae</taxon>
        <taxon>Propionibacterium</taxon>
    </lineage>
</organism>
<dbReference type="EMBL" id="OMOH01000018">
    <property type="protein sequence ID" value="SPF69555.1"/>
    <property type="molecule type" value="Genomic_DNA"/>
</dbReference>
<gene>
    <name evidence="1" type="ORF">PROPJV5_2540</name>
</gene>
<protein>
    <submittedName>
        <fullName evidence="1">Ribonuclease H-like domain</fullName>
    </submittedName>
</protein>
<dbReference type="Proteomes" id="UP000265962">
    <property type="component" value="Unassembled WGS sequence"/>
</dbReference>
<evidence type="ECO:0000313" key="2">
    <source>
        <dbReference type="Proteomes" id="UP000265962"/>
    </source>
</evidence>
<proteinExistence type="predicted"/>
<dbReference type="AlphaFoldDB" id="A0A375I3X1"/>
<name>A0A375I3X1_9ACTN</name>
<evidence type="ECO:0000313" key="1">
    <source>
        <dbReference type="EMBL" id="SPF69555.1"/>
    </source>
</evidence>
<accession>A0A375I3X1</accession>
<keyword evidence="2" id="KW-1185">Reference proteome</keyword>
<reference evidence="2" key="1">
    <citation type="submission" date="2018-02" db="EMBL/GenBank/DDBJ databases">
        <authorList>
            <person name="Hornung B."/>
        </authorList>
    </citation>
    <scope>NUCLEOTIDE SEQUENCE [LARGE SCALE GENOMIC DNA]</scope>
</reference>